<dbReference type="AlphaFoldDB" id="A0A917LYT0"/>
<organism evidence="1 2">
    <name type="scientific">Virgibacillus oceani</name>
    <dbReference type="NCBI Taxonomy" id="1479511"/>
    <lineage>
        <taxon>Bacteria</taxon>
        <taxon>Bacillati</taxon>
        <taxon>Bacillota</taxon>
        <taxon>Bacilli</taxon>
        <taxon>Bacillales</taxon>
        <taxon>Bacillaceae</taxon>
        <taxon>Virgibacillus</taxon>
    </lineage>
</organism>
<dbReference type="EMBL" id="BMFR01000002">
    <property type="protein sequence ID" value="GGG65984.1"/>
    <property type="molecule type" value="Genomic_DNA"/>
</dbReference>
<dbReference type="InterPro" id="IPR028994">
    <property type="entry name" value="Integrin_alpha_N"/>
</dbReference>
<evidence type="ECO:0000313" key="2">
    <source>
        <dbReference type="Proteomes" id="UP000622860"/>
    </source>
</evidence>
<gene>
    <name evidence="1" type="primary">yybI</name>
    <name evidence="1" type="ORF">GCM10011398_07000</name>
</gene>
<keyword evidence="2" id="KW-1185">Reference proteome</keyword>
<comment type="caution">
    <text evidence="1">The sequence shown here is derived from an EMBL/GenBank/DDBJ whole genome shotgun (WGS) entry which is preliminary data.</text>
</comment>
<dbReference type="Proteomes" id="UP000622860">
    <property type="component" value="Unassembled WGS sequence"/>
</dbReference>
<accession>A0A917LYT0</accession>
<protein>
    <recommendedName>
        <fullName evidence="3">Spore coat protein</fullName>
    </recommendedName>
</protein>
<dbReference type="RefSeq" id="WP_188453970.1">
    <property type="nucleotide sequence ID" value="NZ_BMFR01000002.1"/>
</dbReference>
<name>A0A917LYT0_9BACI</name>
<reference evidence="1" key="1">
    <citation type="journal article" date="2014" name="Int. J. Syst. Evol. Microbiol.">
        <title>Complete genome sequence of Corynebacterium casei LMG S-19264T (=DSM 44701T), isolated from a smear-ripened cheese.</title>
        <authorList>
            <consortium name="US DOE Joint Genome Institute (JGI-PGF)"/>
            <person name="Walter F."/>
            <person name="Albersmeier A."/>
            <person name="Kalinowski J."/>
            <person name="Ruckert C."/>
        </authorList>
    </citation>
    <scope>NUCLEOTIDE SEQUENCE</scope>
    <source>
        <strain evidence="1">CGMCC 1.12754</strain>
    </source>
</reference>
<dbReference type="SUPFAM" id="SSF69318">
    <property type="entry name" value="Integrin alpha N-terminal domain"/>
    <property type="match status" value="1"/>
</dbReference>
<evidence type="ECO:0008006" key="3">
    <source>
        <dbReference type="Google" id="ProtNLM"/>
    </source>
</evidence>
<reference evidence="1" key="2">
    <citation type="submission" date="2020-09" db="EMBL/GenBank/DDBJ databases">
        <authorList>
            <person name="Sun Q."/>
            <person name="Zhou Y."/>
        </authorList>
    </citation>
    <scope>NUCLEOTIDE SEQUENCE</scope>
    <source>
        <strain evidence="1">CGMCC 1.12754</strain>
    </source>
</reference>
<proteinExistence type="predicted"/>
<evidence type="ECO:0000313" key="1">
    <source>
        <dbReference type="EMBL" id="GGG65984.1"/>
    </source>
</evidence>
<sequence>MRALLLLLIFLTTIYCNITVFAEVKDNPNKKILAAYKEDVTGDGLKELIELYGVLFSNDSNYLHNTWAIVNGPGKLKWKLTYEGGYDPKLQFIDLDHDGVKDIFYQSATGGSGGLYYYHLHTLKNETLKELPLPESNNVHGEFQKDFKAALTIESLKEPILIDVKSRANEYIRLSIYDDNGNLLKQTNLMVDPIAFFEPALISKSKGYGLKSYQQISGAYHADQLGTIESLWYFENGKWIKLKTQWVPSGHS</sequence>